<dbReference type="SMART" id="SM01398">
    <property type="entry name" value="Cornichon"/>
    <property type="match status" value="1"/>
</dbReference>
<evidence type="ECO:0000256" key="7">
    <source>
        <dbReference type="SAM" id="SignalP"/>
    </source>
</evidence>
<evidence type="ECO:0000313" key="8">
    <source>
        <dbReference type="EMBL" id="KAK2722688.1"/>
    </source>
</evidence>
<accession>A0AA88I7E8</accession>
<feature type="transmembrane region" description="Helical" evidence="6">
    <location>
        <begin position="123"/>
        <end position="142"/>
    </location>
</feature>
<keyword evidence="5 6" id="KW-0472">Membrane</keyword>
<dbReference type="EMBL" id="JAVRJZ010000005">
    <property type="protein sequence ID" value="KAK2722688.1"/>
    <property type="molecule type" value="Genomic_DNA"/>
</dbReference>
<comment type="subcellular location">
    <subcellularLocation>
        <location evidence="1">Membrane</location>
        <topology evidence="1">Multi-pass membrane protein</topology>
    </subcellularLocation>
</comment>
<feature type="chain" id="PRO_5041648040" description="Cornichon protein" evidence="7">
    <location>
        <begin position="31"/>
        <end position="145"/>
    </location>
</feature>
<evidence type="ECO:0000256" key="2">
    <source>
        <dbReference type="ARBA" id="ARBA00010095"/>
    </source>
</evidence>
<organism evidence="8 9">
    <name type="scientific">Artemia franciscana</name>
    <name type="common">Brine shrimp</name>
    <name type="synonym">Artemia sanfranciscana</name>
    <dbReference type="NCBI Taxonomy" id="6661"/>
    <lineage>
        <taxon>Eukaryota</taxon>
        <taxon>Metazoa</taxon>
        <taxon>Ecdysozoa</taxon>
        <taxon>Arthropoda</taxon>
        <taxon>Crustacea</taxon>
        <taxon>Branchiopoda</taxon>
        <taxon>Anostraca</taxon>
        <taxon>Artemiidae</taxon>
        <taxon>Artemia</taxon>
    </lineage>
</organism>
<evidence type="ECO:0008006" key="10">
    <source>
        <dbReference type="Google" id="ProtNLM"/>
    </source>
</evidence>
<evidence type="ECO:0000256" key="3">
    <source>
        <dbReference type="ARBA" id="ARBA00022692"/>
    </source>
</evidence>
<dbReference type="Pfam" id="PF03311">
    <property type="entry name" value="Cornichon"/>
    <property type="match status" value="1"/>
</dbReference>
<feature type="transmembrane region" description="Helical" evidence="6">
    <location>
        <begin position="60"/>
        <end position="87"/>
    </location>
</feature>
<keyword evidence="3 6" id="KW-0812">Transmembrane</keyword>
<keyword evidence="4 6" id="KW-1133">Transmembrane helix</keyword>
<dbReference type="InterPro" id="IPR003377">
    <property type="entry name" value="Cornichon"/>
</dbReference>
<protein>
    <recommendedName>
        <fullName evidence="10">Cornichon protein</fullName>
    </recommendedName>
</protein>
<name>A0AA88I7E8_ARTSF</name>
<evidence type="ECO:0000256" key="4">
    <source>
        <dbReference type="ARBA" id="ARBA00022989"/>
    </source>
</evidence>
<reference evidence="8" key="1">
    <citation type="submission" date="2023-07" db="EMBL/GenBank/DDBJ databases">
        <title>Chromosome-level genome assembly of Artemia franciscana.</title>
        <authorList>
            <person name="Jo E."/>
        </authorList>
    </citation>
    <scope>NUCLEOTIDE SEQUENCE</scope>
    <source>
        <tissue evidence="8">Whole body</tissue>
    </source>
</reference>
<dbReference type="Proteomes" id="UP001187531">
    <property type="component" value="Unassembled WGS sequence"/>
</dbReference>
<dbReference type="GO" id="GO:0016020">
    <property type="term" value="C:membrane"/>
    <property type="evidence" value="ECO:0007669"/>
    <property type="project" value="UniProtKB-SubCell"/>
</dbReference>
<evidence type="ECO:0000256" key="1">
    <source>
        <dbReference type="ARBA" id="ARBA00004141"/>
    </source>
</evidence>
<dbReference type="GO" id="GO:0016192">
    <property type="term" value="P:vesicle-mediated transport"/>
    <property type="evidence" value="ECO:0007669"/>
    <property type="project" value="InterPro"/>
</dbReference>
<dbReference type="AlphaFoldDB" id="A0AA88I7E8"/>
<evidence type="ECO:0000313" key="9">
    <source>
        <dbReference type="Proteomes" id="UP001187531"/>
    </source>
</evidence>
<sequence>MTFGLVSFSYLVALALDVILILFSINHVSAIDELNTEFRNPVELCKTLNPLVLPEYMTHIFMNILFLFAGEWTSLAFNIPLIAYHAYRYSKRTQMSSFSFYDPTNIMNADVLNFFIREGWIKMIFYLLSFFYYLYGLIYSTISTN</sequence>
<gene>
    <name evidence="8" type="ORF">QYM36_003017</name>
</gene>
<keyword evidence="9" id="KW-1185">Reference proteome</keyword>
<proteinExistence type="inferred from homology"/>
<keyword evidence="7" id="KW-0732">Signal</keyword>
<comment type="similarity">
    <text evidence="2">Belongs to the cornichon family.</text>
</comment>
<feature type="signal peptide" evidence="7">
    <location>
        <begin position="1"/>
        <end position="30"/>
    </location>
</feature>
<comment type="caution">
    <text evidence="8">The sequence shown here is derived from an EMBL/GenBank/DDBJ whole genome shotgun (WGS) entry which is preliminary data.</text>
</comment>
<dbReference type="PANTHER" id="PTHR12290">
    <property type="entry name" value="CORNICHON-RELATED"/>
    <property type="match status" value="1"/>
</dbReference>
<evidence type="ECO:0000256" key="6">
    <source>
        <dbReference type="SAM" id="Phobius"/>
    </source>
</evidence>
<evidence type="ECO:0000256" key="5">
    <source>
        <dbReference type="ARBA" id="ARBA00023136"/>
    </source>
</evidence>